<dbReference type="CDD" id="cd17775">
    <property type="entry name" value="CBS_pair_bact_arch"/>
    <property type="match status" value="1"/>
</dbReference>
<evidence type="ECO:0000313" key="4">
    <source>
        <dbReference type="EMBL" id="XBS22276.1"/>
    </source>
</evidence>
<dbReference type="Gene3D" id="3.10.580.10">
    <property type="entry name" value="CBS-domain"/>
    <property type="match status" value="1"/>
</dbReference>
<evidence type="ECO:0000256" key="2">
    <source>
        <dbReference type="PROSITE-ProRule" id="PRU00703"/>
    </source>
</evidence>
<dbReference type="InterPro" id="IPR046342">
    <property type="entry name" value="CBS_dom_sf"/>
</dbReference>
<organism evidence="4 5">
    <name type="scientific">Methylomarinum roseum</name>
    <dbReference type="NCBI Taxonomy" id="3067653"/>
    <lineage>
        <taxon>Bacteria</taxon>
        <taxon>Pseudomonadati</taxon>
        <taxon>Pseudomonadota</taxon>
        <taxon>Gammaproteobacteria</taxon>
        <taxon>Methylococcales</taxon>
        <taxon>Methylococcaceae</taxon>
        <taxon>Methylomarinum</taxon>
    </lineage>
</organism>
<dbReference type="Proteomes" id="UP001225378">
    <property type="component" value="Chromosome"/>
</dbReference>
<keyword evidence="1 2" id="KW-0129">CBS domain</keyword>
<dbReference type="InterPro" id="IPR000644">
    <property type="entry name" value="CBS_dom"/>
</dbReference>
<dbReference type="Pfam" id="PF00571">
    <property type="entry name" value="CBS"/>
    <property type="match status" value="2"/>
</dbReference>
<name>A0AAU7NZ16_9GAMM</name>
<evidence type="ECO:0000259" key="3">
    <source>
        <dbReference type="PROSITE" id="PS51371"/>
    </source>
</evidence>
<dbReference type="PROSITE" id="PS51371">
    <property type="entry name" value="CBS"/>
    <property type="match status" value="2"/>
</dbReference>
<evidence type="ECO:0000313" key="5">
    <source>
        <dbReference type="Proteomes" id="UP001225378"/>
    </source>
</evidence>
<evidence type="ECO:0000256" key="1">
    <source>
        <dbReference type="ARBA" id="ARBA00023122"/>
    </source>
</evidence>
<dbReference type="EMBL" id="CP157743">
    <property type="protein sequence ID" value="XBS22276.1"/>
    <property type="molecule type" value="Genomic_DNA"/>
</dbReference>
<gene>
    <name evidence="4" type="ORF">Q9L42_009150</name>
</gene>
<accession>A0AAU7NZ16</accession>
<keyword evidence="5" id="KW-1185">Reference proteome</keyword>
<dbReference type="AlphaFoldDB" id="A0AAU7NZ16"/>
<dbReference type="KEGG" id="mech:Q9L42_009150"/>
<dbReference type="RefSeq" id="WP_305908748.1">
    <property type="nucleotide sequence ID" value="NZ_CP157743.1"/>
</dbReference>
<dbReference type="SUPFAM" id="SSF54631">
    <property type="entry name" value="CBS-domain pair"/>
    <property type="match status" value="1"/>
</dbReference>
<dbReference type="PANTHER" id="PTHR43080">
    <property type="entry name" value="CBS DOMAIN-CONTAINING PROTEIN CBSX3, MITOCHONDRIAL"/>
    <property type="match status" value="1"/>
</dbReference>
<reference evidence="4 5" key="1">
    <citation type="journal article" date="2024" name="Microbiology">
        <title>Methylomarinum rosea sp. nov., a novel halophilic methanotrophic bacterium from the hypersaline Lake Elton.</title>
        <authorList>
            <person name="Suleimanov R.Z."/>
            <person name="Oshkin I.Y."/>
            <person name="Danilova O.V."/>
            <person name="Suzina N.E."/>
            <person name="Dedysh S.N."/>
        </authorList>
    </citation>
    <scope>NUCLEOTIDE SEQUENCE [LARGE SCALE GENOMIC DNA]</scope>
    <source>
        <strain evidence="4 5">Ch1-1</strain>
    </source>
</reference>
<sequence>MSLAKICNREVVIVENKASIQEAAALMRQYHVGCLVVTEQRGERNFPIGILTDRDIVIELIAKAVDLAAVTVGDVSSGDLKLAGENDDVIDTLKQMRYHGIRRMPVVDEQGALVGLITLDDLLELLAEQLKDLAGLISKEQHSEKQAHP</sequence>
<dbReference type="PANTHER" id="PTHR43080:SF2">
    <property type="entry name" value="CBS DOMAIN-CONTAINING PROTEIN"/>
    <property type="match status" value="1"/>
</dbReference>
<feature type="domain" description="CBS" evidence="3">
    <location>
        <begin position="75"/>
        <end position="133"/>
    </location>
</feature>
<protein>
    <submittedName>
        <fullName evidence="4">CBS domain-containing protein</fullName>
    </submittedName>
</protein>
<dbReference type="SMART" id="SM00116">
    <property type="entry name" value="CBS"/>
    <property type="match status" value="2"/>
</dbReference>
<proteinExistence type="predicted"/>
<feature type="domain" description="CBS" evidence="3">
    <location>
        <begin position="7"/>
        <end position="67"/>
    </location>
</feature>
<dbReference type="InterPro" id="IPR051257">
    <property type="entry name" value="Diverse_CBS-Domain"/>
</dbReference>